<dbReference type="GO" id="GO:0005506">
    <property type="term" value="F:iron ion binding"/>
    <property type="evidence" value="ECO:0007669"/>
    <property type="project" value="InterPro"/>
</dbReference>
<dbReference type="InterPro" id="IPR050121">
    <property type="entry name" value="Cytochrome_P450_monoxygenase"/>
</dbReference>
<gene>
    <name evidence="10" type="ORF">Micbo1qcDRAFT_163752</name>
</gene>
<keyword evidence="7 9" id="KW-0503">Monooxygenase</keyword>
<evidence type="ECO:0000256" key="9">
    <source>
        <dbReference type="RuleBase" id="RU000461"/>
    </source>
</evidence>
<evidence type="ECO:0000313" key="11">
    <source>
        <dbReference type="Proteomes" id="UP000070501"/>
    </source>
</evidence>
<evidence type="ECO:0000256" key="2">
    <source>
        <dbReference type="ARBA" id="ARBA00010617"/>
    </source>
</evidence>
<dbReference type="AlphaFoldDB" id="A0A136J1D3"/>
<dbReference type="SUPFAM" id="SSF48264">
    <property type="entry name" value="Cytochrome P450"/>
    <property type="match status" value="1"/>
</dbReference>
<evidence type="ECO:0000256" key="7">
    <source>
        <dbReference type="ARBA" id="ARBA00023033"/>
    </source>
</evidence>
<dbReference type="GO" id="GO:0004497">
    <property type="term" value="F:monooxygenase activity"/>
    <property type="evidence" value="ECO:0007669"/>
    <property type="project" value="UniProtKB-KW"/>
</dbReference>
<organism evidence="10 11">
    <name type="scientific">Microdochium bolleyi</name>
    <dbReference type="NCBI Taxonomy" id="196109"/>
    <lineage>
        <taxon>Eukaryota</taxon>
        <taxon>Fungi</taxon>
        <taxon>Dikarya</taxon>
        <taxon>Ascomycota</taxon>
        <taxon>Pezizomycotina</taxon>
        <taxon>Sordariomycetes</taxon>
        <taxon>Xylariomycetidae</taxon>
        <taxon>Xylariales</taxon>
        <taxon>Microdochiaceae</taxon>
        <taxon>Microdochium</taxon>
    </lineage>
</organism>
<evidence type="ECO:0000256" key="1">
    <source>
        <dbReference type="ARBA" id="ARBA00001971"/>
    </source>
</evidence>
<dbReference type="OrthoDB" id="3945418at2759"/>
<keyword evidence="5 9" id="KW-0560">Oxidoreductase</keyword>
<dbReference type="PROSITE" id="PS00086">
    <property type="entry name" value="CYTOCHROME_P450"/>
    <property type="match status" value="1"/>
</dbReference>
<keyword evidence="11" id="KW-1185">Reference proteome</keyword>
<dbReference type="InParanoid" id="A0A136J1D3"/>
<comment type="similarity">
    <text evidence="2 9">Belongs to the cytochrome P450 family.</text>
</comment>
<dbReference type="InterPro" id="IPR001128">
    <property type="entry name" value="Cyt_P450"/>
</dbReference>
<dbReference type="GO" id="GO:0020037">
    <property type="term" value="F:heme binding"/>
    <property type="evidence" value="ECO:0007669"/>
    <property type="project" value="InterPro"/>
</dbReference>
<dbReference type="Pfam" id="PF00067">
    <property type="entry name" value="p450"/>
    <property type="match status" value="1"/>
</dbReference>
<accession>A0A136J1D3</accession>
<protein>
    <submittedName>
        <fullName evidence="10">Cytochrome P450</fullName>
    </submittedName>
</protein>
<evidence type="ECO:0000256" key="3">
    <source>
        <dbReference type="ARBA" id="ARBA00022617"/>
    </source>
</evidence>
<dbReference type="STRING" id="196109.A0A136J1D3"/>
<reference evidence="11" key="1">
    <citation type="submission" date="2016-02" db="EMBL/GenBank/DDBJ databases">
        <title>Draft genome sequence of Microdochium bolleyi, a fungal endophyte of beachgrass.</title>
        <authorList>
            <consortium name="DOE Joint Genome Institute"/>
            <person name="David A.S."/>
            <person name="May G."/>
            <person name="Haridas S."/>
            <person name="Lim J."/>
            <person name="Wang M."/>
            <person name="Labutti K."/>
            <person name="Lipzen A."/>
            <person name="Barry K."/>
            <person name="Grigoriev I.V."/>
        </authorList>
    </citation>
    <scope>NUCLEOTIDE SEQUENCE [LARGE SCALE GENOMIC DNA]</scope>
    <source>
        <strain evidence="11">J235TASD1</strain>
    </source>
</reference>
<dbReference type="EMBL" id="KQ964251">
    <property type="protein sequence ID" value="KXJ91027.1"/>
    <property type="molecule type" value="Genomic_DNA"/>
</dbReference>
<feature type="binding site" description="axial binding residue" evidence="8">
    <location>
        <position position="380"/>
    </location>
    <ligand>
        <name>heme</name>
        <dbReference type="ChEBI" id="CHEBI:30413"/>
    </ligand>
    <ligandPart>
        <name>Fe</name>
        <dbReference type="ChEBI" id="CHEBI:18248"/>
    </ligandPart>
</feature>
<evidence type="ECO:0000256" key="4">
    <source>
        <dbReference type="ARBA" id="ARBA00022723"/>
    </source>
</evidence>
<dbReference type="PRINTS" id="PR00463">
    <property type="entry name" value="EP450I"/>
</dbReference>
<dbReference type="PRINTS" id="PR00385">
    <property type="entry name" value="P450"/>
</dbReference>
<dbReference type="Proteomes" id="UP000070501">
    <property type="component" value="Unassembled WGS sequence"/>
</dbReference>
<evidence type="ECO:0000256" key="6">
    <source>
        <dbReference type="ARBA" id="ARBA00023004"/>
    </source>
</evidence>
<name>A0A136J1D3_9PEZI</name>
<dbReference type="Gene3D" id="1.10.630.10">
    <property type="entry name" value="Cytochrome P450"/>
    <property type="match status" value="1"/>
</dbReference>
<comment type="cofactor">
    <cofactor evidence="1 8">
        <name>heme</name>
        <dbReference type="ChEBI" id="CHEBI:30413"/>
    </cofactor>
</comment>
<keyword evidence="3 8" id="KW-0349">Heme</keyword>
<dbReference type="GO" id="GO:0016705">
    <property type="term" value="F:oxidoreductase activity, acting on paired donors, with incorporation or reduction of molecular oxygen"/>
    <property type="evidence" value="ECO:0007669"/>
    <property type="project" value="InterPro"/>
</dbReference>
<dbReference type="PANTHER" id="PTHR24305">
    <property type="entry name" value="CYTOCHROME P450"/>
    <property type="match status" value="1"/>
</dbReference>
<evidence type="ECO:0000313" key="10">
    <source>
        <dbReference type="EMBL" id="KXJ91027.1"/>
    </source>
</evidence>
<keyword evidence="4 8" id="KW-0479">Metal-binding</keyword>
<dbReference type="InterPro" id="IPR017972">
    <property type="entry name" value="Cyt_P450_CS"/>
</dbReference>
<dbReference type="CDD" id="cd11062">
    <property type="entry name" value="CYP58-like"/>
    <property type="match status" value="1"/>
</dbReference>
<keyword evidence="6 8" id="KW-0408">Iron</keyword>
<evidence type="ECO:0000256" key="5">
    <source>
        <dbReference type="ARBA" id="ARBA00023002"/>
    </source>
</evidence>
<dbReference type="PANTHER" id="PTHR24305:SF157">
    <property type="entry name" value="N-ACETYLTRYPTOPHAN 6-HYDROXYLASE IVOC-RELATED"/>
    <property type="match status" value="1"/>
</dbReference>
<proteinExistence type="inferred from homology"/>
<dbReference type="InterPro" id="IPR002401">
    <property type="entry name" value="Cyt_P450_E_grp-I"/>
</dbReference>
<sequence>MHRKYGPIVRIRPDVVHVNDPAFIDQLYSQSPKHRRERYPTVIKMVQSPGSILGTVDHDMHRRRRAVLNPFFSQGNVRRLEPVINDTLTNLLRRMDGWAQQGVPVDFNNPFRAATKDIIEAYAFGEGGAKYLDMEDCNKAFFDVVAPQAITHLGTHFIWLSVFFRKVPPALMKKMIPRVSTFVTYMEELYAQINKLRSTADLPEGRTIFHEILRSDIPAPEKETERLGDEAMIMVIAGSDTTASTLACITYHLLADPALLARLKAELEVAMPDPNELPVAAKLESLPLLNAIVQEAIRLHPGATHRQDRSAPDEDLVYTDPAVGKSYTIPRGYGIGMTAPLVNRHPAIYERPDEFLPDRYLDNPKLDRYLMSFSRGTRQCIGINLAYQELQTFTAGIFRRYDRYDPAKGEQGQGGPTLELFETTRRDIEMDRDYITPGLPPDSQGLRLRIRQ</sequence>
<dbReference type="InterPro" id="IPR036396">
    <property type="entry name" value="Cyt_P450_sf"/>
</dbReference>
<evidence type="ECO:0000256" key="8">
    <source>
        <dbReference type="PIRSR" id="PIRSR602401-1"/>
    </source>
</evidence>